<sequence>MFDAFLAGASDPATARTEFEALYPTKRILKPGDVANAAVFLASDCWRKPTDSRPSGPLRVRASSPATCCRR</sequence>
<gene>
    <name evidence="2" type="ORF">BV510_03820</name>
</gene>
<reference evidence="2 3" key="1">
    <citation type="submission" date="2016-09" db="EMBL/GenBank/DDBJ databases">
        <title>genome sequences of unsequenced Mycobacteria.</title>
        <authorList>
            <person name="Greninger A.L."/>
            <person name="Jerome K.R."/>
            <person name="Mcnair B."/>
            <person name="Wallis C."/>
            <person name="Fang F."/>
        </authorList>
    </citation>
    <scope>NUCLEOTIDE SEQUENCE [LARGE SCALE GENOMIC DNA]</scope>
    <source>
        <strain evidence="2 3">BM1</strain>
    </source>
</reference>
<name>A0A1T3WPC5_9MYCO</name>
<evidence type="ECO:0000256" key="1">
    <source>
        <dbReference type="SAM" id="MobiDB-lite"/>
    </source>
</evidence>
<evidence type="ECO:0000313" key="2">
    <source>
        <dbReference type="EMBL" id="OPE55680.1"/>
    </source>
</evidence>
<dbReference type="EMBL" id="MIJD01000022">
    <property type="protein sequence ID" value="OPE55680.1"/>
    <property type="molecule type" value="Genomic_DNA"/>
</dbReference>
<proteinExistence type="predicted"/>
<comment type="caution">
    <text evidence="2">The sequence shown here is derived from an EMBL/GenBank/DDBJ whole genome shotgun (WGS) entry which is preliminary data.</text>
</comment>
<protein>
    <submittedName>
        <fullName evidence="2">Uncharacterized protein</fullName>
    </submittedName>
</protein>
<organism evidence="2 3">
    <name type="scientific">Mycolicibacterium diernhoferi</name>
    <dbReference type="NCBI Taxonomy" id="1801"/>
    <lineage>
        <taxon>Bacteria</taxon>
        <taxon>Bacillati</taxon>
        <taxon>Actinomycetota</taxon>
        <taxon>Actinomycetes</taxon>
        <taxon>Mycobacteriales</taxon>
        <taxon>Mycobacteriaceae</taxon>
        <taxon>Mycolicibacterium</taxon>
    </lineage>
</organism>
<feature type="region of interest" description="Disordered" evidence="1">
    <location>
        <begin position="49"/>
        <end position="71"/>
    </location>
</feature>
<evidence type="ECO:0000313" key="3">
    <source>
        <dbReference type="Proteomes" id="UP000191039"/>
    </source>
</evidence>
<dbReference type="SUPFAM" id="SSF51735">
    <property type="entry name" value="NAD(P)-binding Rossmann-fold domains"/>
    <property type="match status" value="1"/>
</dbReference>
<accession>A0A1T3WPC5</accession>
<dbReference type="Proteomes" id="UP000191039">
    <property type="component" value="Unassembled WGS sequence"/>
</dbReference>
<dbReference type="InterPro" id="IPR036291">
    <property type="entry name" value="NAD(P)-bd_dom_sf"/>
</dbReference>
<dbReference type="AlphaFoldDB" id="A0A1T3WPC5"/>